<protein>
    <submittedName>
        <fullName evidence="7">PET117 cytochrome c oxidase chaperone</fullName>
    </submittedName>
</protein>
<reference evidence="7" key="1">
    <citation type="submission" date="2025-08" db="UniProtKB">
        <authorList>
            <consortium name="Ensembl"/>
        </authorList>
    </citation>
    <scope>IDENTIFICATION</scope>
</reference>
<evidence type="ECO:0000256" key="4">
    <source>
        <dbReference type="ARBA" id="ARBA00023128"/>
    </source>
</evidence>
<dbReference type="GO" id="GO:0005739">
    <property type="term" value="C:mitochondrion"/>
    <property type="evidence" value="ECO:0007669"/>
    <property type="project" value="UniProtKB-SubCell"/>
</dbReference>
<dbReference type="OMA" id="WDRERLH"/>
<feature type="coiled-coil region" evidence="5">
    <location>
        <begin position="35"/>
        <end position="77"/>
    </location>
</feature>
<dbReference type="InterPro" id="IPR031568">
    <property type="entry name" value="Pet117"/>
</dbReference>
<feature type="chain" id="PRO_5004532406" evidence="6">
    <location>
        <begin position="23"/>
        <end position="83"/>
    </location>
</feature>
<dbReference type="Pfam" id="PF15786">
    <property type="entry name" value="PET117"/>
    <property type="match status" value="1"/>
</dbReference>
<dbReference type="STRING" id="7757.ENSPMAP00000003106"/>
<dbReference type="Ensembl" id="ENSPMAT00000003121.1">
    <property type="protein sequence ID" value="ENSPMAP00000003106.1"/>
    <property type="gene ID" value="ENSPMAG00000002857.1"/>
</dbReference>
<evidence type="ECO:0000256" key="2">
    <source>
        <dbReference type="ARBA" id="ARBA00008197"/>
    </source>
</evidence>
<feature type="signal peptide" evidence="6">
    <location>
        <begin position="1"/>
        <end position="22"/>
    </location>
</feature>
<proteinExistence type="inferred from homology"/>
<keyword evidence="6" id="KW-0732">Signal</keyword>
<evidence type="ECO:0000256" key="6">
    <source>
        <dbReference type="SAM" id="SignalP"/>
    </source>
</evidence>
<dbReference type="PANTHER" id="PTHR28163">
    <property type="entry name" value="PROTEIN PET117 HOMOLOG, MITOCHONDRIAL"/>
    <property type="match status" value="1"/>
</dbReference>
<organism evidence="7">
    <name type="scientific">Petromyzon marinus</name>
    <name type="common">Sea lamprey</name>
    <dbReference type="NCBI Taxonomy" id="7757"/>
    <lineage>
        <taxon>Eukaryota</taxon>
        <taxon>Metazoa</taxon>
        <taxon>Chordata</taxon>
        <taxon>Craniata</taxon>
        <taxon>Vertebrata</taxon>
        <taxon>Cyclostomata</taxon>
        <taxon>Hyperoartia</taxon>
        <taxon>Petromyzontiformes</taxon>
        <taxon>Petromyzontidae</taxon>
        <taxon>Petromyzon</taxon>
    </lineage>
</organism>
<dbReference type="GO" id="GO:0033617">
    <property type="term" value="P:mitochondrial respiratory chain complex IV assembly"/>
    <property type="evidence" value="ECO:0007669"/>
    <property type="project" value="TreeGrafter"/>
</dbReference>
<evidence type="ECO:0000256" key="5">
    <source>
        <dbReference type="SAM" id="Coils"/>
    </source>
</evidence>
<reference evidence="7" key="2">
    <citation type="submission" date="2025-09" db="UniProtKB">
        <authorList>
            <consortium name="Ensembl"/>
        </authorList>
    </citation>
    <scope>IDENTIFICATION</scope>
</reference>
<sequence length="83" mass="9578">MSTVSKVTLGLAVVFTVSTVAGVHLKQQYDRQRLREGVYRDIERQERKAENLRRLQEQAELSRILEAERQLQLAEQDGDTGKH</sequence>
<keyword evidence="3" id="KW-0809">Transit peptide</keyword>
<dbReference type="HOGENOM" id="CLU_161486_2_0_1"/>
<evidence type="ECO:0000313" key="7">
    <source>
        <dbReference type="Ensembl" id="ENSPMAP00000003106.1"/>
    </source>
</evidence>
<comment type="subcellular location">
    <subcellularLocation>
        <location evidence="1">Mitochondrion</location>
    </subcellularLocation>
</comment>
<comment type="similarity">
    <text evidence="2">Belongs to the PET117 family.</text>
</comment>
<dbReference type="PANTHER" id="PTHR28163:SF1">
    <property type="entry name" value="PROTEIN PET117 HOMOLOG, MITOCHONDRIAL"/>
    <property type="match status" value="1"/>
</dbReference>
<keyword evidence="4" id="KW-0496">Mitochondrion</keyword>
<keyword evidence="5" id="KW-0175">Coiled coil</keyword>
<dbReference type="AlphaFoldDB" id="S4RD24"/>
<accession>S4RD24</accession>
<dbReference type="GeneTree" id="ENSGT00520000059926"/>
<name>S4RD24_PETMA</name>
<evidence type="ECO:0000256" key="1">
    <source>
        <dbReference type="ARBA" id="ARBA00004173"/>
    </source>
</evidence>
<evidence type="ECO:0000256" key="3">
    <source>
        <dbReference type="ARBA" id="ARBA00022946"/>
    </source>
</evidence>